<dbReference type="AlphaFoldDB" id="A0A1H3VYA5"/>
<keyword evidence="1" id="KW-0489">Methyltransferase</keyword>
<dbReference type="SUPFAM" id="SSF53335">
    <property type="entry name" value="S-adenosyl-L-methionine-dependent methyltransferases"/>
    <property type="match status" value="1"/>
</dbReference>
<keyword evidence="1" id="KW-0808">Transferase</keyword>
<dbReference type="RefSeq" id="WP_074670874.1">
    <property type="nucleotide sequence ID" value="NZ_FNQG01000002.1"/>
</dbReference>
<organism evidence="1 2">
    <name type="scientific">Selenomonas ruminantium</name>
    <dbReference type="NCBI Taxonomy" id="971"/>
    <lineage>
        <taxon>Bacteria</taxon>
        <taxon>Bacillati</taxon>
        <taxon>Bacillota</taxon>
        <taxon>Negativicutes</taxon>
        <taxon>Selenomonadales</taxon>
        <taxon>Selenomonadaceae</taxon>
        <taxon>Selenomonas</taxon>
    </lineage>
</organism>
<dbReference type="OrthoDB" id="5881184at2"/>
<proteinExistence type="predicted"/>
<dbReference type="Gene3D" id="3.40.50.150">
    <property type="entry name" value="Vaccinia Virus protein VP39"/>
    <property type="match status" value="1"/>
</dbReference>
<name>A0A1H3VYA5_SELRU</name>
<dbReference type="InterPro" id="IPR029063">
    <property type="entry name" value="SAM-dependent_MTases_sf"/>
</dbReference>
<dbReference type="EMBL" id="FNQG01000002">
    <property type="protein sequence ID" value="SDZ79803.1"/>
    <property type="molecule type" value="Genomic_DNA"/>
</dbReference>
<evidence type="ECO:0000313" key="2">
    <source>
        <dbReference type="Proteomes" id="UP000183469"/>
    </source>
</evidence>
<dbReference type="PIRSF" id="PIRSF018637">
    <property type="entry name" value="TrmK"/>
    <property type="match status" value="1"/>
</dbReference>
<dbReference type="PANTHER" id="PTHR38451:SF1">
    <property type="entry name" value="TRNA (ADENINE(22)-N(1))-METHYLTRANSFERASE"/>
    <property type="match status" value="1"/>
</dbReference>
<accession>A0A1H3VYA5</accession>
<gene>
    <name evidence="1" type="ORF">SAMN05660648_00701</name>
</gene>
<dbReference type="GO" id="GO:0032259">
    <property type="term" value="P:methylation"/>
    <property type="evidence" value="ECO:0007669"/>
    <property type="project" value="UniProtKB-KW"/>
</dbReference>
<dbReference type="Pfam" id="PF12847">
    <property type="entry name" value="Methyltransf_18"/>
    <property type="match status" value="1"/>
</dbReference>
<protein>
    <submittedName>
        <fullName evidence="1">tRNA (Adenine22-N1)-methyltransferase</fullName>
    </submittedName>
</protein>
<dbReference type="GO" id="GO:0160105">
    <property type="term" value="F:tRNA (adenine(22)-N1)-methyltransferase activity"/>
    <property type="evidence" value="ECO:0007669"/>
    <property type="project" value="InterPro"/>
</dbReference>
<dbReference type="InterPro" id="IPR006901">
    <property type="entry name" value="TrmK"/>
</dbReference>
<evidence type="ECO:0000313" key="1">
    <source>
        <dbReference type="EMBL" id="SDZ79803.1"/>
    </source>
</evidence>
<dbReference type="PANTHER" id="PTHR38451">
    <property type="entry name" value="TRNA (ADENINE(22)-N(1))-METHYLTRANSFERASE"/>
    <property type="match status" value="1"/>
</dbReference>
<reference evidence="1 2" key="1">
    <citation type="submission" date="2016-10" db="EMBL/GenBank/DDBJ databases">
        <authorList>
            <person name="de Groot N.N."/>
        </authorList>
    </citation>
    <scope>NUCLEOTIDE SEQUENCE [LARGE SCALE GENOMIC DNA]</scope>
    <source>
        <strain evidence="1 2">DSM 2872</strain>
    </source>
</reference>
<dbReference type="Proteomes" id="UP000183469">
    <property type="component" value="Unassembled WGS sequence"/>
</dbReference>
<sequence length="229" mass="25699">MHLDDRLQALADFVPEGSRAADIGTDHGYLAVALLQQGKADFVVAGDLNRGPYEAAKRTVHENAIGEEQISVRIGDGLKVLQPGEVDTVCIAGMGGILMNNILEASPEITAELKILVLQPMNGAPELREWLYDHDWHIVDENLVIDDGRIYEIIKAEKGPRRKPSGLDLLVGPKLWLKKPPLLKHHIEALLFQQRRILSGMEKSERAKGDKRFAQVKRRVRALEERLKW</sequence>